<organism evidence="2 3">
    <name type="scientific">Schizothecium vesticola</name>
    <dbReference type="NCBI Taxonomy" id="314040"/>
    <lineage>
        <taxon>Eukaryota</taxon>
        <taxon>Fungi</taxon>
        <taxon>Dikarya</taxon>
        <taxon>Ascomycota</taxon>
        <taxon>Pezizomycotina</taxon>
        <taxon>Sordariomycetes</taxon>
        <taxon>Sordariomycetidae</taxon>
        <taxon>Sordariales</taxon>
        <taxon>Schizotheciaceae</taxon>
        <taxon>Schizothecium</taxon>
    </lineage>
</organism>
<name>A0AA40KDN0_9PEZI</name>
<dbReference type="AlphaFoldDB" id="A0AA40KDN0"/>
<evidence type="ECO:0000313" key="3">
    <source>
        <dbReference type="Proteomes" id="UP001172155"/>
    </source>
</evidence>
<comment type="caution">
    <text evidence="2">The sequence shown here is derived from an EMBL/GenBank/DDBJ whole genome shotgun (WGS) entry which is preliminary data.</text>
</comment>
<keyword evidence="3" id="KW-1185">Reference proteome</keyword>
<gene>
    <name evidence="2" type="ORF">B0T18DRAFT_386852</name>
</gene>
<sequence length="150" mass="16528">MQSPPSRHLPPRLNPIIPTAHLICGHFTTTDHHDVGKLIDAMRPSIPSVYDDCFTPARTCRRVTCINTSAIYDLVLECAHDVGDFATRIFGSCCHNLLTKKGQSGQIFDDQRGYNVVVAFGNCKHERDSDRPGMGPPADPWGPNGECHSD</sequence>
<reference evidence="2" key="1">
    <citation type="submission" date="2023-06" db="EMBL/GenBank/DDBJ databases">
        <title>Genome-scale phylogeny and comparative genomics of the fungal order Sordariales.</title>
        <authorList>
            <consortium name="Lawrence Berkeley National Laboratory"/>
            <person name="Hensen N."/>
            <person name="Bonometti L."/>
            <person name="Westerberg I."/>
            <person name="Brannstrom I.O."/>
            <person name="Guillou S."/>
            <person name="Cros-Aarteil S."/>
            <person name="Calhoun S."/>
            <person name="Haridas S."/>
            <person name="Kuo A."/>
            <person name="Mondo S."/>
            <person name="Pangilinan J."/>
            <person name="Riley R."/>
            <person name="LaButti K."/>
            <person name="Andreopoulos B."/>
            <person name="Lipzen A."/>
            <person name="Chen C."/>
            <person name="Yanf M."/>
            <person name="Daum C."/>
            <person name="Ng V."/>
            <person name="Clum A."/>
            <person name="Steindorff A."/>
            <person name="Ohm R."/>
            <person name="Martin F."/>
            <person name="Silar P."/>
            <person name="Natvig D."/>
            <person name="Lalanne C."/>
            <person name="Gautier V."/>
            <person name="Ament-velasquez S.L."/>
            <person name="Kruys A."/>
            <person name="Hutchinson M.I."/>
            <person name="Powell A.J."/>
            <person name="Barry K."/>
            <person name="Miller A.N."/>
            <person name="Grigoriev I.V."/>
            <person name="Debuchy R."/>
            <person name="Gladieux P."/>
            <person name="Thoren M.H."/>
            <person name="Johannesson H."/>
        </authorList>
    </citation>
    <scope>NUCLEOTIDE SEQUENCE</scope>
    <source>
        <strain evidence="2">SMH3187-1</strain>
    </source>
</reference>
<evidence type="ECO:0000313" key="2">
    <source>
        <dbReference type="EMBL" id="KAK0755085.1"/>
    </source>
</evidence>
<feature type="region of interest" description="Disordered" evidence="1">
    <location>
        <begin position="126"/>
        <end position="150"/>
    </location>
</feature>
<evidence type="ECO:0000256" key="1">
    <source>
        <dbReference type="SAM" id="MobiDB-lite"/>
    </source>
</evidence>
<accession>A0AA40KDN0</accession>
<dbReference type="Proteomes" id="UP001172155">
    <property type="component" value="Unassembled WGS sequence"/>
</dbReference>
<proteinExistence type="predicted"/>
<dbReference type="EMBL" id="JAUKUD010000001">
    <property type="protein sequence ID" value="KAK0755085.1"/>
    <property type="molecule type" value="Genomic_DNA"/>
</dbReference>
<protein>
    <submittedName>
        <fullName evidence="2">Uncharacterized protein</fullName>
    </submittedName>
</protein>